<reference evidence="1 2" key="1">
    <citation type="submission" date="2018-09" db="EMBL/GenBank/DDBJ databases">
        <title>The draft genome of Acinetobacter spp. strains.</title>
        <authorList>
            <person name="Qin J."/>
            <person name="Feng Y."/>
            <person name="Zong Z."/>
        </authorList>
    </citation>
    <scope>NUCLEOTIDE SEQUENCE [LARGE SCALE GENOMIC DNA]</scope>
    <source>
        <strain evidence="1 2">WCHAc060096</strain>
    </source>
</reference>
<organism evidence="1 2">
    <name type="scientific">Acinetobacter guerrae</name>
    <dbReference type="NCBI Taxonomy" id="1843371"/>
    <lineage>
        <taxon>Bacteria</taxon>
        <taxon>Pseudomonadati</taxon>
        <taxon>Pseudomonadota</taxon>
        <taxon>Gammaproteobacteria</taxon>
        <taxon>Moraxellales</taxon>
        <taxon>Moraxellaceae</taxon>
        <taxon>Acinetobacter</taxon>
    </lineage>
</organism>
<evidence type="ECO:0000313" key="2">
    <source>
        <dbReference type="Proteomes" id="UP000269001"/>
    </source>
</evidence>
<gene>
    <name evidence="1" type="ORF">D7V21_08140</name>
</gene>
<dbReference type="AlphaFoldDB" id="A0A3A8EV10"/>
<name>A0A3A8EV10_9GAMM</name>
<comment type="caution">
    <text evidence="1">The sequence shown here is derived from an EMBL/GenBank/DDBJ whole genome shotgun (WGS) entry which is preliminary data.</text>
</comment>
<dbReference type="EMBL" id="RAXU01000008">
    <property type="protein sequence ID" value="RKG33864.1"/>
    <property type="molecule type" value="Genomic_DNA"/>
</dbReference>
<dbReference type="InterPro" id="IPR009367">
    <property type="entry name" value="Elm1-like"/>
</dbReference>
<evidence type="ECO:0000313" key="1">
    <source>
        <dbReference type="EMBL" id="RKG33864.1"/>
    </source>
</evidence>
<dbReference type="Pfam" id="PF06258">
    <property type="entry name" value="Mito_fiss_Elm1"/>
    <property type="match status" value="1"/>
</dbReference>
<proteinExistence type="predicted"/>
<dbReference type="RefSeq" id="WP_120370015.1">
    <property type="nucleotide sequence ID" value="NZ_RAXU01000008.1"/>
</dbReference>
<dbReference type="Proteomes" id="UP000269001">
    <property type="component" value="Unassembled WGS sequence"/>
</dbReference>
<keyword evidence="2" id="KW-1185">Reference proteome</keyword>
<protein>
    <submittedName>
        <fullName evidence="1">Nucleoside-diphosphate sugar epimerase</fullName>
    </submittedName>
</protein>
<accession>A0A3A8EV10</accession>
<sequence length="295" mass="33188">MHIVYVSDAKAGHRSQALGLYQAMHKQNPNSSFEEIRLESLPLITVLKGLFTHHVDGITQQPDFIFGVGSHTHFRVWLLGKIYPQAKTVILMKPNLPIHCFDYAIIPEHDGVTASDRVIVTQGALNPIENEHRHQANRILIALGGSSKRHQWNENKVLTAIEQIVQQNPHCQMILTTSRRTPEHFLDHLKKQDYASQLEVFPVEHTPQGWIFEQMQLAETVYVTEDSVSMIFEALTAGCHVGVIAIDRVKSDRITQLIDQLSFAPSAGTIRLLQLVAPLDEAKRVASQLLDSSSF</sequence>